<dbReference type="InterPro" id="IPR013901">
    <property type="entry name" value="Anthrone_oxy"/>
</dbReference>
<proteinExistence type="predicted"/>
<reference evidence="2 3" key="1">
    <citation type="submission" date="2017-11" db="EMBL/GenBank/DDBJ databases">
        <title>Draft genome of actinobacteria isolated from guarana (Paullinia cupana (Mart.) Ducke.</title>
        <authorList>
            <person name="Siqueira K.A."/>
            <person name="Liotti R.G."/>
            <person name="Mendes T.A.O."/>
            <person name="Soares M.A."/>
        </authorList>
    </citation>
    <scope>NUCLEOTIDE SEQUENCE [LARGE SCALE GENOMIC DNA]</scope>
    <source>
        <strain evidence="2 3">193</strain>
    </source>
</reference>
<keyword evidence="1" id="KW-0812">Transmembrane</keyword>
<dbReference type="OrthoDB" id="428263at2"/>
<evidence type="ECO:0000313" key="3">
    <source>
        <dbReference type="Proteomes" id="UP000270471"/>
    </source>
</evidence>
<keyword evidence="1" id="KW-0472">Membrane</keyword>
<dbReference type="AlphaFoldDB" id="A0A3M0IH14"/>
<keyword evidence="3" id="KW-1185">Reference proteome</keyword>
<dbReference type="RefSeq" id="WP_121893983.1">
    <property type="nucleotide sequence ID" value="NZ_PENI01000033.1"/>
</dbReference>
<gene>
    <name evidence="2" type="ORF">CTZ28_35980</name>
</gene>
<feature type="transmembrane region" description="Helical" evidence="1">
    <location>
        <begin position="12"/>
        <end position="41"/>
    </location>
</feature>
<feature type="transmembrane region" description="Helical" evidence="1">
    <location>
        <begin position="96"/>
        <end position="115"/>
    </location>
</feature>
<comment type="caution">
    <text evidence="2">The sequence shown here is derived from an EMBL/GenBank/DDBJ whole genome shotgun (WGS) entry which is preliminary data.</text>
</comment>
<evidence type="ECO:0000256" key="1">
    <source>
        <dbReference type="SAM" id="Phobius"/>
    </source>
</evidence>
<keyword evidence="1" id="KW-1133">Transmembrane helix</keyword>
<name>A0A3M0IH14_9ACTN</name>
<sequence>MTANSSTGPRTGAGVVLGAATVATGLVAGVFYIFACAVMPALRRSGDRVFVEVMRNINDVIQNPVFFLGFLGALVLTAVSAWQLRHTAAAPWARAGLAAYALAFLVTVAFNVPLNDALATTGTPAALRDRFEDPWVAWNTVRALLSTAATACLTRALLLYGRSHRSPA</sequence>
<organism evidence="2 3">
    <name type="scientific">Streptomyces shenzhenensis</name>
    <dbReference type="NCBI Taxonomy" id="943815"/>
    <lineage>
        <taxon>Bacteria</taxon>
        <taxon>Bacillati</taxon>
        <taxon>Actinomycetota</taxon>
        <taxon>Actinomycetes</taxon>
        <taxon>Kitasatosporales</taxon>
        <taxon>Streptomycetaceae</taxon>
        <taxon>Streptomyces</taxon>
    </lineage>
</organism>
<evidence type="ECO:0000313" key="2">
    <source>
        <dbReference type="EMBL" id="RMB81186.1"/>
    </source>
</evidence>
<evidence type="ECO:0008006" key="4">
    <source>
        <dbReference type="Google" id="ProtNLM"/>
    </source>
</evidence>
<protein>
    <recommendedName>
        <fullName evidence="4">DUF1772 domain-containing protein</fullName>
    </recommendedName>
</protein>
<accession>A0A3M0IH14</accession>
<dbReference type="EMBL" id="PENI01000033">
    <property type="protein sequence ID" value="RMB81186.1"/>
    <property type="molecule type" value="Genomic_DNA"/>
</dbReference>
<dbReference type="Proteomes" id="UP000270471">
    <property type="component" value="Unassembled WGS sequence"/>
</dbReference>
<feature type="transmembrane region" description="Helical" evidence="1">
    <location>
        <begin position="61"/>
        <end position="84"/>
    </location>
</feature>
<dbReference type="Pfam" id="PF08592">
    <property type="entry name" value="Anthrone_oxy"/>
    <property type="match status" value="1"/>
</dbReference>